<feature type="transmembrane region" description="Helical" evidence="7">
    <location>
        <begin position="241"/>
        <end position="261"/>
    </location>
</feature>
<comment type="subcellular location">
    <subcellularLocation>
        <location evidence="1">Membrane</location>
        <topology evidence="1">Multi-pass membrane protein</topology>
    </subcellularLocation>
</comment>
<keyword evidence="3 7" id="KW-0812">Transmembrane</keyword>
<feature type="transmembrane region" description="Helical" evidence="7">
    <location>
        <begin position="71"/>
        <end position="97"/>
    </location>
</feature>
<evidence type="ECO:0000259" key="8">
    <source>
        <dbReference type="Pfam" id="PF00892"/>
    </source>
</evidence>
<protein>
    <submittedName>
        <fullName evidence="9">Inner membrane transporter RhtA</fullName>
    </submittedName>
</protein>
<name>A0A1H9I1A7_9ACTN</name>
<dbReference type="InterPro" id="IPR050638">
    <property type="entry name" value="AA-Vitamin_Transporters"/>
</dbReference>
<evidence type="ECO:0000256" key="3">
    <source>
        <dbReference type="ARBA" id="ARBA00022692"/>
    </source>
</evidence>
<dbReference type="PANTHER" id="PTHR32322">
    <property type="entry name" value="INNER MEMBRANE TRANSPORTER"/>
    <property type="match status" value="1"/>
</dbReference>
<evidence type="ECO:0000313" key="9">
    <source>
        <dbReference type="EMBL" id="SEQ68328.1"/>
    </source>
</evidence>
<proteinExistence type="inferred from homology"/>
<evidence type="ECO:0000256" key="4">
    <source>
        <dbReference type="ARBA" id="ARBA00022989"/>
    </source>
</evidence>
<evidence type="ECO:0000256" key="1">
    <source>
        <dbReference type="ARBA" id="ARBA00004141"/>
    </source>
</evidence>
<sequence length="329" mass="33287">MTSLDPAVGGPASLSPDLSTSLPPTALPPVAPGDAAPAAAAGTPRPRLLPGILSMSASAGGSQLGAAIGTFAYPAIGVPGVVAVRQLVAAAVLLPLARPPFRRFTFAQWWPAVLLAVVFATMNLSLYTAFSRIDLGLAVTLEFLGPLSVALVGSRSVVDLVCAVVAAGGVYVLVLPGPSTDWVGVGLALLAAACWASYILLNRLAGRRLPGLQATATATTLSALGYLPVVVVLAVHGRLVGTPLLCAVTVGLLCSALPYAADLFSLRRVPVQLFGVFMSVNPVVAALVGLVLLGQVLALHAWVGIGLVVAADVVALVVAARRRRTPLAG</sequence>
<keyword evidence="10" id="KW-1185">Reference proteome</keyword>
<dbReference type="EMBL" id="FOFA01000005">
    <property type="protein sequence ID" value="SEQ68328.1"/>
    <property type="molecule type" value="Genomic_DNA"/>
</dbReference>
<feature type="region of interest" description="Disordered" evidence="6">
    <location>
        <begin position="1"/>
        <end position="27"/>
    </location>
</feature>
<feature type="transmembrane region" description="Helical" evidence="7">
    <location>
        <begin position="109"/>
        <end position="129"/>
    </location>
</feature>
<dbReference type="InterPro" id="IPR000620">
    <property type="entry name" value="EamA_dom"/>
</dbReference>
<dbReference type="RefSeq" id="WP_232506360.1">
    <property type="nucleotide sequence ID" value="NZ_FOFA01000005.1"/>
</dbReference>
<dbReference type="InterPro" id="IPR037185">
    <property type="entry name" value="EmrE-like"/>
</dbReference>
<feature type="transmembrane region" description="Helical" evidence="7">
    <location>
        <begin position="135"/>
        <end position="152"/>
    </location>
</feature>
<feature type="transmembrane region" description="Helical" evidence="7">
    <location>
        <begin position="299"/>
        <end position="320"/>
    </location>
</feature>
<accession>A0A1H9I1A7</accession>
<comment type="similarity">
    <text evidence="2">Belongs to the EamA transporter family.</text>
</comment>
<feature type="transmembrane region" description="Helical" evidence="7">
    <location>
        <begin position="157"/>
        <end position="176"/>
    </location>
</feature>
<evidence type="ECO:0000256" key="6">
    <source>
        <dbReference type="SAM" id="MobiDB-lite"/>
    </source>
</evidence>
<evidence type="ECO:0000313" key="10">
    <source>
        <dbReference type="Proteomes" id="UP000198504"/>
    </source>
</evidence>
<dbReference type="GO" id="GO:0016020">
    <property type="term" value="C:membrane"/>
    <property type="evidence" value="ECO:0007669"/>
    <property type="project" value="UniProtKB-SubCell"/>
</dbReference>
<evidence type="ECO:0000256" key="2">
    <source>
        <dbReference type="ARBA" id="ARBA00007362"/>
    </source>
</evidence>
<evidence type="ECO:0000256" key="7">
    <source>
        <dbReference type="SAM" id="Phobius"/>
    </source>
</evidence>
<evidence type="ECO:0000256" key="5">
    <source>
        <dbReference type="ARBA" id="ARBA00023136"/>
    </source>
</evidence>
<feature type="transmembrane region" description="Helical" evidence="7">
    <location>
        <begin position="273"/>
        <end position="293"/>
    </location>
</feature>
<feature type="compositionally biased region" description="Low complexity" evidence="6">
    <location>
        <begin position="11"/>
        <end position="24"/>
    </location>
</feature>
<dbReference type="Proteomes" id="UP000198504">
    <property type="component" value="Unassembled WGS sequence"/>
</dbReference>
<dbReference type="PANTHER" id="PTHR32322:SF2">
    <property type="entry name" value="EAMA DOMAIN-CONTAINING PROTEIN"/>
    <property type="match status" value="1"/>
</dbReference>
<feature type="domain" description="EamA" evidence="8">
    <location>
        <begin position="183"/>
        <end position="311"/>
    </location>
</feature>
<dbReference type="SUPFAM" id="SSF103481">
    <property type="entry name" value="Multidrug resistance efflux transporter EmrE"/>
    <property type="match status" value="2"/>
</dbReference>
<reference evidence="10" key="1">
    <citation type="submission" date="2016-10" db="EMBL/GenBank/DDBJ databases">
        <authorList>
            <person name="Varghese N."/>
            <person name="Submissions S."/>
        </authorList>
    </citation>
    <scope>NUCLEOTIDE SEQUENCE [LARGE SCALE GENOMIC DNA]</scope>
    <source>
        <strain evidence="10">CGMCC 4.6856</strain>
    </source>
</reference>
<dbReference type="AlphaFoldDB" id="A0A1H9I1A7"/>
<gene>
    <name evidence="9" type="ORF">SAMN05421756_10535</name>
</gene>
<organism evidence="9 10">
    <name type="scientific">Microlunatus flavus</name>
    <dbReference type="NCBI Taxonomy" id="1036181"/>
    <lineage>
        <taxon>Bacteria</taxon>
        <taxon>Bacillati</taxon>
        <taxon>Actinomycetota</taxon>
        <taxon>Actinomycetes</taxon>
        <taxon>Propionibacteriales</taxon>
        <taxon>Propionibacteriaceae</taxon>
        <taxon>Microlunatus</taxon>
    </lineage>
</organism>
<keyword evidence="5 7" id="KW-0472">Membrane</keyword>
<feature type="transmembrane region" description="Helical" evidence="7">
    <location>
        <begin position="213"/>
        <end position="235"/>
    </location>
</feature>
<feature type="transmembrane region" description="Helical" evidence="7">
    <location>
        <begin position="182"/>
        <end position="201"/>
    </location>
</feature>
<dbReference type="Pfam" id="PF00892">
    <property type="entry name" value="EamA"/>
    <property type="match status" value="1"/>
</dbReference>
<keyword evidence="4 7" id="KW-1133">Transmembrane helix</keyword>